<feature type="compositionally biased region" description="Basic and acidic residues" evidence="1">
    <location>
        <begin position="1"/>
        <end position="16"/>
    </location>
</feature>
<keyword evidence="4" id="KW-1185">Reference proteome</keyword>
<dbReference type="Proteomes" id="UP000494256">
    <property type="component" value="Unassembled WGS sequence"/>
</dbReference>
<evidence type="ECO:0000313" key="3">
    <source>
        <dbReference type="EMBL" id="CAB3261464.1"/>
    </source>
</evidence>
<dbReference type="EMBL" id="CADEBD010000051">
    <property type="protein sequence ID" value="CAB3221974.1"/>
    <property type="molecule type" value="Genomic_DNA"/>
</dbReference>
<feature type="region of interest" description="Disordered" evidence="1">
    <location>
        <begin position="1"/>
        <end position="32"/>
    </location>
</feature>
<dbReference type="EMBL" id="CADEBC010000858">
    <property type="protein sequence ID" value="CAB3261464.1"/>
    <property type="molecule type" value="Genomic_DNA"/>
</dbReference>
<gene>
    <name evidence="2" type="ORF">APLA_LOCUS1094</name>
    <name evidence="3" type="ORF">APLA_LOCUS17901</name>
</gene>
<evidence type="ECO:0000313" key="5">
    <source>
        <dbReference type="Proteomes" id="UP000494256"/>
    </source>
</evidence>
<evidence type="ECO:0000313" key="2">
    <source>
        <dbReference type="EMBL" id="CAB3221974.1"/>
    </source>
</evidence>
<dbReference type="AlphaFoldDB" id="A0A8S0YRD5"/>
<organism evidence="2 5">
    <name type="scientific">Arctia plantaginis</name>
    <name type="common">Wood tiger moth</name>
    <name type="synonym">Phalaena plantaginis</name>
    <dbReference type="NCBI Taxonomy" id="874455"/>
    <lineage>
        <taxon>Eukaryota</taxon>
        <taxon>Metazoa</taxon>
        <taxon>Ecdysozoa</taxon>
        <taxon>Arthropoda</taxon>
        <taxon>Hexapoda</taxon>
        <taxon>Insecta</taxon>
        <taxon>Pterygota</taxon>
        <taxon>Neoptera</taxon>
        <taxon>Endopterygota</taxon>
        <taxon>Lepidoptera</taxon>
        <taxon>Glossata</taxon>
        <taxon>Ditrysia</taxon>
        <taxon>Noctuoidea</taxon>
        <taxon>Erebidae</taxon>
        <taxon>Arctiinae</taxon>
        <taxon>Arctia</taxon>
    </lineage>
</organism>
<proteinExistence type="predicted"/>
<evidence type="ECO:0000256" key="1">
    <source>
        <dbReference type="SAM" id="MobiDB-lite"/>
    </source>
</evidence>
<dbReference type="Proteomes" id="UP000494106">
    <property type="component" value="Unassembled WGS sequence"/>
</dbReference>
<reference evidence="4 5" key="1">
    <citation type="submission" date="2020-04" db="EMBL/GenBank/DDBJ databases">
        <authorList>
            <person name="Wallbank WR R."/>
            <person name="Pardo Diaz C."/>
            <person name="Kozak K."/>
            <person name="Martin S."/>
            <person name="Jiggins C."/>
            <person name="Moest M."/>
            <person name="Warren A I."/>
            <person name="Byers J.R.P. K."/>
            <person name="Montejo-Kovacevich G."/>
            <person name="Yen C E."/>
        </authorList>
    </citation>
    <scope>NUCLEOTIDE SEQUENCE [LARGE SCALE GENOMIC DNA]</scope>
</reference>
<accession>A0A8S0YRD5</accession>
<protein>
    <submittedName>
        <fullName evidence="2">Uncharacterized protein</fullName>
    </submittedName>
</protein>
<sequence length="166" mass="18620">MPKRSDNRQCSADRRAPPGIARHGPRERQPAGQPACCAYWRLQRLLQRDLRYAFGTYPPHQLLTTRPTLTPTHCRNYRALVEAGSHGRDLSDGCDIPKYPRIKRLLDCCDVQRPAATPHSCYLSNLAVITGSACVPQCTRSSPVTAAAPSRYHFAPIDQVYRDTHP</sequence>
<comment type="caution">
    <text evidence="2">The sequence shown here is derived from an EMBL/GenBank/DDBJ whole genome shotgun (WGS) entry which is preliminary data.</text>
</comment>
<dbReference type="OrthoDB" id="7482741at2759"/>
<evidence type="ECO:0000313" key="4">
    <source>
        <dbReference type="Proteomes" id="UP000494106"/>
    </source>
</evidence>
<name>A0A8S0YRD5_ARCPL</name>